<evidence type="ECO:0000313" key="3">
    <source>
        <dbReference type="Proteomes" id="UP000263486"/>
    </source>
</evidence>
<name>A0ABX9KKZ3_9FUSO</name>
<comment type="caution">
    <text evidence="2">The sequence shown here is derived from an EMBL/GenBank/DDBJ whole genome shotgun (WGS) entry which is preliminary data.</text>
</comment>
<keyword evidence="1" id="KW-1133">Transmembrane helix</keyword>
<evidence type="ECO:0000313" key="2">
    <source>
        <dbReference type="EMBL" id="REI43220.1"/>
    </source>
</evidence>
<dbReference type="RefSeq" id="WP_114640939.1">
    <property type="nucleotide sequence ID" value="NZ_JAACIO010000001.1"/>
</dbReference>
<dbReference type="Proteomes" id="UP000263486">
    <property type="component" value="Unassembled WGS sequence"/>
</dbReference>
<keyword evidence="1" id="KW-0472">Membrane</keyword>
<gene>
    <name evidence="2" type="ORF">DYH56_00770</name>
</gene>
<evidence type="ECO:0008006" key="4">
    <source>
        <dbReference type="Google" id="ProtNLM"/>
    </source>
</evidence>
<reference evidence="2 3" key="1">
    <citation type="submission" date="2018-08" db="EMBL/GenBank/DDBJ databases">
        <title>Draft genome sequence of Psychrilyobacter sp. strain SD5 isolated from Black Sea water.</title>
        <authorList>
            <person name="Yadav S."/>
            <person name="Villanueva L."/>
            <person name="Damste J.S.S."/>
        </authorList>
    </citation>
    <scope>NUCLEOTIDE SEQUENCE [LARGE SCALE GENOMIC DNA]</scope>
    <source>
        <strain evidence="2 3">SD5</strain>
    </source>
</reference>
<proteinExistence type="predicted"/>
<evidence type="ECO:0000256" key="1">
    <source>
        <dbReference type="SAM" id="Phobius"/>
    </source>
</evidence>
<protein>
    <recommendedName>
        <fullName evidence="4">Metal-dependent hydrolase</fullName>
    </recommendedName>
</protein>
<organism evidence="2 3">
    <name type="scientific">Psychrilyobacter piezotolerans</name>
    <dbReference type="NCBI Taxonomy" id="2293438"/>
    <lineage>
        <taxon>Bacteria</taxon>
        <taxon>Fusobacteriati</taxon>
        <taxon>Fusobacteriota</taxon>
        <taxon>Fusobacteriia</taxon>
        <taxon>Fusobacteriales</taxon>
        <taxon>Fusobacteriaceae</taxon>
        <taxon>Psychrilyobacter</taxon>
    </lineage>
</organism>
<feature type="transmembrane region" description="Helical" evidence="1">
    <location>
        <begin position="6"/>
        <end position="27"/>
    </location>
</feature>
<dbReference type="EMBL" id="QUAJ01000001">
    <property type="protein sequence ID" value="REI43220.1"/>
    <property type="molecule type" value="Genomic_DNA"/>
</dbReference>
<keyword evidence="1" id="KW-0812">Transmembrane</keyword>
<sequence length="213" mass="24108">MHNLDFTAIDIIGLVLGLFSVFIGIKYPDWDFKLKLKHRSILTHSPLITLFFIYIYLNKQGGFLGFGGEKETGFRYFIMGFSIGMGIHFLYDLFPNGWNGSALLHIPILNRKIKKMGSVTLFILFTVISFMTGIKLSRSIEETILFLILGLLLLGLNKRKEGKLIRPTGSFLLLFLGIASYIDPDFYGFLMENMKTLWTAGEAGVKTVFTLIS</sequence>
<feature type="transmembrane region" description="Helical" evidence="1">
    <location>
        <begin position="39"/>
        <end position="57"/>
    </location>
</feature>
<accession>A0ABX9KKZ3</accession>
<feature type="transmembrane region" description="Helical" evidence="1">
    <location>
        <begin position="77"/>
        <end position="94"/>
    </location>
</feature>
<feature type="transmembrane region" description="Helical" evidence="1">
    <location>
        <begin position="140"/>
        <end position="157"/>
    </location>
</feature>
<feature type="transmembrane region" description="Helical" evidence="1">
    <location>
        <begin position="164"/>
        <end position="182"/>
    </location>
</feature>
<feature type="transmembrane region" description="Helical" evidence="1">
    <location>
        <begin position="115"/>
        <end position="134"/>
    </location>
</feature>
<keyword evidence="3" id="KW-1185">Reference proteome</keyword>